<gene>
    <name evidence="4" type="primary">wcaF</name>
    <name evidence="4" type="ORF">EZ449_14350</name>
</gene>
<dbReference type="AlphaFoldDB" id="A0A4R0NZ29"/>
<reference evidence="4 5" key="1">
    <citation type="submission" date="2019-02" db="EMBL/GenBank/DDBJ databases">
        <title>Pedobacter sp. RP-3-11 sp. nov., isolated from Arctic soil.</title>
        <authorList>
            <person name="Dahal R.H."/>
        </authorList>
    </citation>
    <scope>NUCLEOTIDE SEQUENCE [LARGE SCALE GENOMIC DNA]</scope>
    <source>
        <strain evidence="4 5">RP-3-11</strain>
    </source>
</reference>
<keyword evidence="2 4" id="KW-0808">Transferase</keyword>
<evidence type="ECO:0000313" key="5">
    <source>
        <dbReference type="Proteomes" id="UP000291485"/>
    </source>
</evidence>
<proteinExistence type="inferred from homology"/>
<evidence type="ECO:0000256" key="3">
    <source>
        <dbReference type="SAM" id="Phobius"/>
    </source>
</evidence>
<dbReference type="RefSeq" id="WP_131559974.1">
    <property type="nucleotide sequence ID" value="NZ_SJSN01000010.1"/>
</dbReference>
<organism evidence="4 5">
    <name type="scientific">Pedobacter frigidisoli</name>
    <dbReference type="NCBI Taxonomy" id="2530455"/>
    <lineage>
        <taxon>Bacteria</taxon>
        <taxon>Pseudomonadati</taxon>
        <taxon>Bacteroidota</taxon>
        <taxon>Sphingobacteriia</taxon>
        <taxon>Sphingobacteriales</taxon>
        <taxon>Sphingobacteriaceae</taxon>
        <taxon>Pedobacter</taxon>
    </lineage>
</organism>
<keyword evidence="3" id="KW-1133">Transmembrane helix</keyword>
<keyword evidence="3" id="KW-0472">Membrane</keyword>
<feature type="transmembrane region" description="Helical" evidence="3">
    <location>
        <begin position="33"/>
        <end position="54"/>
    </location>
</feature>
<name>A0A4R0NZ29_9SPHI</name>
<dbReference type="GO" id="GO:0005829">
    <property type="term" value="C:cytosol"/>
    <property type="evidence" value="ECO:0007669"/>
    <property type="project" value="TreeGrafter"/>
</dbReference>
<dbReference type="InterPro" id="IPR011004">
    <property type="entry name" value="Trimer_LpxA-like_sf"/>
</dbReference>
<evidence type="ECO:0000256" key="2">
    <source>
        <dbReference type="ARBA" id="ARBA00022679"/>
    </source>
</evidence>
<dbReference type="CDD" id="cd05825">
    <property type="entry name" value="LbH_wcaF_like"/>
    <property type="match status" value="1"/>
</dbReference>
<dbReference type="SUPFAM" id="SSF51161">
    <property type="entry name" value="Trimeric LpxA-like enzymes"/>
    <property type="match status" value="1"/>
</dbReference>
<sequence length="183" mass="20409">MNKTQLRKNFETGNFQIGASGLKQFLWYYTDIFLFRSRLIPFGSVLVAVLRIFGAKVGREVRIKPGIAIKYPWKLEVGDHCWLAECIIDNLDWVRMGANCCVSQQAMLITGNHNYKKSTFDLITRPIVLEDGVWIGARATVGPGVIAGSHAILTLGSTISHSMESYSIYKGSPAIRISDRELA</sequence>
<comment type="similarity">
    <text evidence="1">Belongs to the transferase hexapeptide repeat family.</text>
</comment>
<dbReference type="EMBL" id="SJSN01000010">
    <property type="protein sequence ID" value="TCD07710.1"/>
    <property type="molecule type" value="Genomic_DNA"/>
</dbReference>
<dbReference type="GO" id="GO:0008374">
    <property type="term" value="F:O-acyltransferase activity"/>
    <property type="evidence" value="ECO:0007669"/>
    <property type="project" value="TreeGrafter"/>
</dbReference>
<protein>
    <submittedName>
        <fullName evidence="4">Colanic acid biosynthesis acetyltransferase WcaF</fullName>
    </submittedName>
</protein>
<dbReference type="Proteomes" id="UP000291485">
    <property type="component" value="Unassembled WGS sequence"/>
</dbReference>
<accession>A0A4R0NZ29</accession>
<keyword evidence="3" id="KW-0812">Transmembrane</keyword>
<evidence type="ECO:0000256" key="1">
    <source>
        <dbReference type="ARBA" id="ARBA00007274"/>
    </source>
</evidence>
<comment type="caution">
    <text evidence="4">The sequence shown here is derived from an EMBL/GenBank/DDBJ whole genome shotgun (WGS) entry which is preliminary data.</text>
</comment>
<dbReference type="PANTHER" id="PTHR23416:SF23">
    <property type="entry name" value="ACETYLTRANSFERASE C18B11.09C-RELATED"/>
    <property type="match status" value="1"/>
</dbReference>
<keyword evidence="5" id="KW-1185">Reference proteome</keyword>
<dbReference type="NCBIfam" id="NF007797">
    <property type="entry name" value="PRK10502.1"/>
    <property type="match status" value="1"/>
</dbReference>
<dbReference type="OrthoDB" id="9814490at2"/>
<dbReference type="PANTHER" id="PTHR23416">
    <property type="entry name" value="SIALIC ACID SYNTHASE-RELATED"/>
    <property type="match status" value="1"/>
</dbReference>
<dbReference type="Gene3D" id="2.160.10.10">
    <property type="entry name" value="Hexapeptide repeat proteins"/>
    <property type="match status" value="1"/>
</dbReference>
<evidence type="ECO:0000313" key="4">
    <source>
        <dbReference type="EMBL" id="TCD07710.1"/>
    </source>
</evidence>
<dbReference type="InterPro" id="IPR051159">
    <property type="entry name" value="Hexapeptide_acetyltransf"/>
</dbReference>